<dbReference type="InParanoid" id="L5KFJ2"/>
<gene>
    <name evidence="1" type="ORF">PAL_GLEAN10007749</name>
</gene>
<dbReference type="Proteomes" id="UP000010552">
    <property type="component" value="Unassembled WGS sequence"/>
</dbReference>
<accession>L5KFJ2</accession>
<evidence type="ECO:0000313" key="1">
    <source>
        <dbReference type="EMBL" id="ELK10102.1"/>
    </source>
</evidence>
<name>L5KFJ2_PTEAL</name>
<sequence length="50" mass="5772">MRTVGRAFFLLAERRQHGECPCCGLRVWWPWSNTTVWPGKRRQVAVPSGS</sequence>
<dbReference type="EMBL" id="KB030759">
    <property type="protein sequence ID" value="ELK10102.1"/>
    <property type="molecule type" value="Genomic_DNA"/>
</dbReference>
<dbReference type="AlphaFoldDB" id="L5KFJ2"/>
<keyword evidence="2" id="KW-1185">Reference proteome</keyword>
<reference evidence="2" key="1">
    <citation type="journal article" date="2013" name="Science">
        <title>Comparative analysis of bat genomes provides insight into the evolution of flight and immunity.</title>
        <authorList>
            <person name="Zhang G."/>
            <person name="Cowled C."/>
            <person name="Shi Z."/>
            <person name="Huang Z."/>
            <person name="Bishop-Lilly K.A."/>
            <person name="Fang X."/>
            <person name="Wynne J.W."/>
            <person name="Xiong Z."/>
            <person name="Baker M.L."/>
            <person name="Zhao W."/>
            <person name="Tachedjian M."/>
            <person name="Zhu Y."/>
            <person name="Zhou P."/>
            <person name="Jiang X."/>
            <person name="Ng J."/>
            <person name="Yang L."/>
            <person name="Wu L."/>
            <person name="Xiao J."/>
            <person name="Feng Y."/>
            <person name="Chen Y."/>
            <person name="Sun X."/>
            <person name="Zhang Y."/>
            <person name="Marsh G.A."/>
            <person name="Crameri G."/>
            <person name="Broder C.C."/>
            <person name="Frey K.G."/>
            <person name="Wang L.F."/>
            <person name="Wang J."/>
        </authorList>
    </citation>
    <scope>NUCLEOTIDE SEQUENCE [LARGE SCALE GENOMIC DNA]</scope>
</reference>
<organism evidence="1 2">
    <name type="scientific">Pteropus alecto</name>
    <name type="common">Black flying fox</name>
    <dbReference type="NCBI Taxonomy" id="9402"/>
    <lineage>
        <taxon>Eukaryota</taxon>
        <taxon>Metazoa</taxon>
        <taxon>Chordata</taxon>
        <taxon>Craniata</taxon>
        <taxon>Vertebrata</taxon>
        <taxon>Euteleostomi</taxon>
        <taxon>Mammalia</taxon>
        <taxon>Eutheria</taxon>
        <taxon>Laurasiatheria</taxon>
        <taxon>Chiroptera</taxon>
        <taxon>Yinpterochiroptera</taxon>
        <taxon>Pteropodoidea</taxon>
        <taxon>Pteropodidae</taxon>
        <taxon>Pteropodinae</taxon>
        <taxon>Pteropus</taxon>
    </lineage>
</organism>
<protein>
    <submittedName>
        <fullName evidence="1">Uncharacterized protein</fullName>
    </submittedName>
</protein>
<proteinExistence type="predicted"/>
<evidence type="ECO:0000313" key="2">
    <source>
        <dbReference type="Proteomes" id="UP000010552"/>
    </source>
</evidence>